<keyword evidence="2" id="KW-1185">Reference proteome</keyword>
<dbReference type="RefSeq" id="WP_289454385.1">
    <property type="nucleotide sequence ID" value="NZ_JAUCGQ010000001.1"/>
</dbReference>
<dbReference type="Gene3D" id="2.160.20.80">
    <property type="entry name" value="E3 ubiquitin-protein ligase SopA"/>
    <property type="match status" value="1"/>
</dbReference>
<proteinExistence type="predicted"/>
<name>A0ABT7SEZ6_9CELL</name>
<reference evidence="1 2" key="1">
    <citation type="submission" date="2023-06" db="EMBL/GenBank/DDBJ databases">
        <title>Cellulomonas sp. MW4 Whole genome sequence.</title>
        <authorList>
            <person name="Park S."/>
        </authorList>
    </citation>
    <scope>NUCLEOTIDE SEQUENCE [LARGE SCALE GENOMIC DNA]</scope>
    <source>
        <strain evidence="1 2">MW4</strain>
    </source>
</reference>
<evidence type="ECO:0000313" key="2">
    <source>
        <dbReference type="Proteomes" id="UP001529338"/>
    </source>
</evidence>
<protein>
    <submittedName>
        <fullName evidence="1">Pentapeptide repeat-containing protein</fullName>
    </submittedName>
</protein>
<dbReference type="Proteomes" id="UP001529338">
    <property type="component" value="Unassembled WGS sequence"/>
</dbReference>
<dbReference type="InterPro" id="IPR001646">
    <property type="entry name" value="5peptide_repeat"/>
</dbReference>
<dbReference type="EMBL" id="JAUCGQ010000001">
    <property type="protein sequence ID" value="MDM7854614.1"/>
    <property type="molecule type" value="Genomic_DNA"/>
</dbReference>
<sequence>MDLLTPGADLDGLTLTGDALDGQDGESARILECALEGCSLDGVRLDHARVLDTTLTACRAGELSAPSSTWQDGTWTDLRIGALVAYGSSWDRVRVTGGKLDFVNLRDARLTDVTFEGVTIDELDLARVTARRVRFDECRVRRLDVTGAALTDVDLRGVTGLTRIDGVTSLRGATISGEQLVELAPALAEAAGITVTG</sequence>
<evidence type="ECO:0000313" key="1">
    <source>
        <dbReference type="EMBL" id="MDM7854614.1"/>
    </source>
</evidence>
<comment type="caution">
    <text evidence="1">The sequence shown here is derived from an EMBL/GenBank/DDBJ whole genome shotgun (WGS) entry which is preliminary data.</text>
</comment>
<organism evidence="1 2">
    <name type="scientific">Cellulomonas alba</name>
    <dbReference type="NCBI Taxonomy" id="3053467"/>
    <lineage>
        <taxon>Bacteria</taxon>
        <taxon>Bacillati</taxon>
        <taxon>Actinomycetota</taxon>
        <taxon>Actinomycetes</taxon>
        <taxon>Micrococcales</taxon>
        <taxon>Cellulomonadaceae</taxon>
        <taxon>Cellulomonas</taxon>
    </lineage>
</organism>
<dbReference type="SUPFAM" id="SSF141571">
    <property type="entry name" value="Pentapeptide repeat-like"/>
    <property type="match status" value="1"/>
</dbReference>
<gene>
    <name evidence="1" type="ORF">QRT04_06705</name>
</gene>
<dbReference type="Pfam" id="PF13599">
    <property type="entry name" value="Pentapeptide_4"/>
    <property type="match status" value="1"/>
</dbReference>
<accession>A0ABT7SEZ6</accession>